<dbReference type="Proteomes" id="UP000287857">
    <property type="component" value="Unassembled WGS sequence"/>
</dbReference>
<accession>A0A429ZTD8</accession>
<proteinExistence type="predicted"/>
<protein>
    <submittedName>
        <fullName evidence="1">Uncharacterized protein</fullName>
    </submittedName>
</protein>
<evidence type="ECO:0000313" key="1">
    <source>
        <dbReference type="EMBL" id="RST96924.1"/>
    </source>
</evidence>
<dbReference type="InterPro" id="IPR011990">
    <property type="entry name" value="TPR-like_helical_dom_sf"/>
</dbReference>
<gene>
    <name evidence="1" type="ORF">CBF37_10550</name>
</gene>
<organism evidence="1 2">
    <name type="scientific">Vagococcus vulneris</name>
    <dbReference type="NCBI Taxonomy" id="1977869"/>
    <lineage>
        <taxon>Bacteria</taxon>
        <taxon>Bacillati</taxon>
        <taxon>Bacillota</taxon>
        <taxon>Bacilli</taxon>
        <taxon>Lactobacillales</taxon>
        <taxon>Enterococcaceae</taxon>
        <taxon>Vagococcus</taxon>
    </lineage>
</organism>
<dbReference type="OrthoDB" id="2199483at2"/>
<dbReference type="RefSeq" id="WP_125984710.1">
    <property type="nucleotide sequence ID" value="NZ_NGJS01000021.1"/>
</dbReference>
<dbReference type="EMBL" id="NGJS01000021">
    <property type="protein sequence ID" value="RST96924.1"/>
    <property type="molecule type" value="Genomic_DNA"/>
</dbReference>
<dbReference type="AlphaFoldDB" id="A0A429ZTD8"/>
<reference evidence="1 2" key="1">
    <citation type="submission" date="2017-05" db="EMBL/GenBank/DDBJ databases">
        <title>Vagococcus spp. assemblies.</title>
        <authorList>
            <person name="Gulvik C.A."/>
        </authorList>
    </citation>
    <scope>NUCLEOTIDE SEQUENCE [LARGE SCALE GENOMIC DNA]</scope>
    <source>
        <strain evidence="1 2">SS1995</strain>
    </source>
</reference>
<keyword evidence="2" id="KW-1185">Reference proteome</keyword>
<sequence length="311" mass="36557">MQEMPNLYQRYYQLAENARIQSNYQDALFNFEKAYELKQTKEVVAHLVALYYEQEDYNESLSLIQTHRSWFLSDADLFMLYAKNLAALNNYLMIALAFQELTQPIKNKCDDQIHQMLKIYELMNSYKLNQDVSKILLIADQSVKNQLAYSNIAKRILPDMFTDVCQTVLKDSRLFEPIRTEWLSFLVQLDVAKEIEFVDVYGDLQTIIPKNNETFAVFSQRCLSKYDLLCTEYQIEASLSGNLRQHLLVQLGYLYPQISEHKWDIKTLIVANFIQYDLLDESTINLNKTNLQAVNKILSDIDKKMMRTLEK</sequence>
<evidence type="ECO:0000313" key="2">
    <source>
        <dbReference type="Proteomes" id="UP000287857"/>
    </source>
</evidence>
<comment type="caution">
    <text evidence="1">The sequence shown here is derived from an EMBL/GenBank/DDBJ whole genome shotgun (WGS) entry which is preliminary data.</text>
</comment>
<dbReference type="SUPFAM" id="SSF48452">
    <property type="entry name" value="TPR-like"/>
    <property type="match status" value="1"/>
</dbReference>
<name>A0A429ZTD8_9ENTE</name>